<organism evidence="12">
    <name type="scientific">Vanderwaltozyma polyspora (strain ATCC 22028 / DSM 70294 / BCRC 21397 / CBS 2163 / NBRC 10782 / NRRL Y-8283 / UCD 57-17)</name>
    <name type="common">Kluyveromyces polysporus</name>
    <dbReference type="NCBI Taxonomy" id="436907"/>
    <lineage>
        <taxon>Eukaryota</taxon>
        <taxon>Fungi</taxon>
        <taxon>Dikarya</taxon>
        <taxon>Ascomycota</taxon>
        <taxon>Saccharomycotina</taxon>
        <taxon>Saccharomycetes</taxon>
        <taxon>Saccharomycetales</taxon>
        <taxon>Saccharomycetaceae</taxon>
        <taxon>Vanderwaltozyma</taxon>
    </lineage>
</organism>
<evidence type="ECO:0000256" key="1">
    <source>
        <dbReference type="ARBA" id="ARBA00001974"/>
    </source>
</evidence>
<keyword evidence="7" id="KW-0560">Oxidoreductase</keyword>
<dbReference type="InterPro" id="IPR004621">
    <property type="entry name" value="Fadh2_euk"/>
</dbReference>
<dbReference type="RefSeq" id="XP_001642886.1">
    <property type="nucleotide sequence ID" value="XM_001642836.1"/>
</dbReference>
<comment type="pathway">
    <text evidence="2 8">One-carbon metabolism; tetrahydrofolate interconversion.</text>
</comment>
<dbReference type="GO" id="GO:0004489">
    <property type="term" value="F:methylenetetrahydrofolate reductase [NAD(P)H] activity"/>
    <property type="evidence" value="ECO:0007669"/>
    <property type="project" value="EnsemblFungi"/>
</dbReference>
<dbReference type="GeneID" id="5543072"/>
<evidence type="ECO:0000313" key="11">
    <source>
        <dbReference type="EMBL" id="EDO15028.1"/>
    </source>
</evidence>
<dbReference type="SUPFAM" id="SSF51730">
    <property type="entry name" value="FAD-linked oxidoreductase"/>
    <property type="match status" value="1"/>
</dbReference>
<dbReference type="STRING" id="436907.A7TRT4"/>
<comment type="similarity">
    <text evidence="3">Belongs to the methylenetetrahydrofolate reductase family.</text>
</comment>
<dbReference type="eggNOG" id="KOG0564">
    <property type="taxonomic scope" value="Eukaryota"/>
</dbReference>
<evidence type="ECO:0000256" key="3">
    <source>
        <dbReference type="ARBA" id="ARBA00006743"/>
    </source>
</evidence>
<dbReference type="FunCoup" id="A7TRT4">
    <property type="interactions" value="42"/>
</dbReference>
<keyword evidence="5" id="KW-0274">FAD</keyword>
<feature type="domain" description="MTHFR SAM-binding regulatory" evidence="10">
    <location>
        <begin position="392"/>
        <end position="643"/>
    </location>
</feature>
<dbReference type="AlphaFoldDB" id="A7TRT4"/>
<dbReference type="HOGENOM" id="CLU_025841_2_1_1"/>
<evidence type="ECO:0000313" key="12">
    <source>
        <dbReference type="Proteomes" id="UP000000267"/>
    </source>
</evidence>
<dbReference type="EMBL" id="DS480487">
    <property type="protein sequence ID" value="EDO15028.1"/>
    <property type="molecule type" value="Genomic_DNA"/>
</dbReference>
<evidence type="ECO:0000256" key="4">
    <source>
        <dbReference type="ARBA" id="ARBA00022630"/>
    </source>
</evidence>
<dbReference type="Gene3D" id="3.20.20.220">
    <property type="match status" value="1"/>
</dbReference>
<dbReference type="GO" id="GO:0009086">
    <property type="term" value="P:methionine biosynthetic process"/>
    <property type="evidence" value="ECO:0007669"/>
    <property type="project" value="TreeGrafter"/>
</dbReference>
<dbReference type="OrthoDB" id="16284at2759"/>
<dbReference type="Pfam" id="PF21895">
    <property type="entry name" value="MTHFR_C"/>
    <property type="match status" value="1"/>
</dbReference>
<evidence type="ECO:0000256" key="8">
    <source>
        <dbReference type="RuleBase" id="RU004254"/>
    </source>
</evidence>
<dbReference type="OMA" id="GLMPINS"/>
<evidence type="ECO:0000256" key="2">
    <source>
        <dbReference type="ARBA" id="ARBA00004777"/>
    </source>
</evidence>
<feature type="region of interest" description="Disordered" evidence="9">
    <location>
        <begin position="329"/>
        <end position="357"/>
    </location>
</feature>
<sequence>MSSIRELYDQRSTPAVSLEFFPPKTEIGKRNLLERMGRMSAMDPLFVTVTWGAGGTTAEKTLELATLAENSLNLNVCIHLTCTNMSRGIIDEALEACKKIGIRNILALRGDPPIGEDWNDMESELNEFKYAIDLVRYIKQNYGDYFCVGVAAYPEGHHEGELDSNDHEPHKDLPFLKQKIEAGADFVITQLFYDVEKFLKFEELFRREVSDSIPLFPGLMPINSYSLFHRAAKLSHASIPQHISERFSPEIQADDHAVKAVGVEILIEIINEIYQRTSGRIKVFHFYTLNLEKATAQIVTGCPLLSHILEEDQDDDSLIDNEDVIMTDDKGGENDVELGQTNKRRRHSSVNSNSMASGPLVIDRSGLRRDSIGLTVPSRKVLISISQGSGTLGRNATWDEFPNGRFGDSRSPAYGEIDGYGPTLKVGIKKAYDLWGTPKSVIDLKSVFIKYLEGSISALPWCDLGLSPETALIQEELIQLNQRGYLTLASQPATNASPSTDKIFGWGPKNGYVYQKAFVEMFILKKQWEAIVKPKLDHYPRGKFSYYVGDSSGSFESNLETNSSNVVTWGVFPNSPVIQTTIVEEESFKAWRDEAFCIWLEWAKLFPSNELSNSFLKQVHSTYCLVSIVHHDFSETDELWEMLLD</sequence>
<dbReference type="InterPro" id="IPR029041">
    <property type="entry name" value="FAD-linked_oxidoreductase-like"/>
</dbReference>
<accession>A7TRT4</accession>
<dbReference type="InterPro" id="IPR053806">
    <property type="entry name" value="MTHFR_C"/>
</dbReference>
<dbReference type="GO" id="GO:0071949">
    <property type="term" value="F:FAD binding"/>
    <property type="evidence" value="ECO:0007669"/>
    <property type="project" value="TreeGrafter"/>
</dbReference>
<name>A7TRT4_VANPO</name>
<dbReference type="Pfam" id="PF02219">
    <property type="entry name" value="MTHFR"/>
    <property type="match status" value="1"/>
</dbReference>
<dbReference type="NCBIfam" id="TIGR00677">
    <property type="entry name" value="fadh2_euk"/>
    <property type="match status" value="1"/>
</dbReference>
<evidence type="ECO:0000259" key="10">
    <source>
        <dbReference type="Pfam" id="PF21895"/>
    </source>
</evidence>
<dbReference type="GO" id="GO:0035999">
    <property type="term" value="P:tetrahydrofolate interconversion"/>
    <property type="evidence" value="ECO:0007669"/>
    <property type="project" value="UniProtKB-UniPathway"/>
</dbReference>
<proteinExistence type="inferred from homology"/>
<dbReference type="GO" id="GO:0005829">
    <property type="term" value="C:cytosol"/>
    <property type="evidence" value="ECO:0007669"/>
    <property type="project" value="TreeGrafter"/>
</dbReference>
<reference evidence="11 12" key="1">
    <citation type="journal article" date="2007" name="Proc. Natl. Acad. Sci. U.S.A.">
        <title>Independent sorting-out of thousands of duplicated gene pairs in two yeast species descended from a whole-genome duplication.</title>
        <authorList>
            <person name="Scannell D.R."/>
            <person name="Frank A.C."/>
            <person name="Conant G.C."/>
            <person name="Byrne K.P."/>
            <person name="Woolfit M."/>
            <person name="Wolfe K.H."/>
        </authorList>
    </citation>
    <scope>NUCLEOTIDE SEQUENCE [LARGE SCALE GENOMIC DNA]</scope>
    <source>
        <strain evidence="12">ATCC 22028 / DSM 70294 / BCRC 21397 / CBS 2163 / NBRC 10782 / NRRL Y-8283 / UCD 57-17</strain>
    </source>
</reference>
<dbReference type="UniPathway" id="UPA00193"/>
<protein>
    <recommendedName>
        <fullName evidence="10">MTHFR SAM-binding regulatory domain-containing protein</fullName>
    </recommendedName>
</protein>
<evidence type="ECO:0000256" key="5">
    <source>
        <dbReference type="ARBA" id="ARBA00022827"/>
    </source>
</evidence>
<dbReference type="PANTHER" id="PTHR45754:SF1">
    <property type="entry name" value="METHYLENETETRAHYDROFOLATE REDUCTASE 1"/>
    <property type="match status" value="1"/>
</dbReference>
<comment type="cofactor">
    <cofactor evidence="1">
        <name>FAD</name>
        <dbReference type="ChEBI" id="CHEBI:57692"/>
    </cofactor>
</comment>
<keyword evidence="12" id="KW-1185">Reference proteome</keyword>
<dbReference type="PANTHER" id="PTHR45754">
    <property type="entry name" value="METHYLENETETRAHYDROFOLATE REDUCTASE"/>
    <property type="match status" value="1"/>
</dbReference>
<evidence type="ECO:0000256" key="6">
    <source>
        <dbReference type="ARBA" id="ARBA00022857"/>
    </source>
</evidence>
<gene>
    <name evidence="11" type="ORF">Kpol_1007p12</name>
</gene>
<keyword evidence="6" id="KW-0521">NADP</keyword>
<dbReference type="Proteomes" id="UP000000267">
    <property type="component" value="Unassembled WGS sequence"/>
</dbReference>
<dbReference type="KEGG" id="vpo:Kpol_1007p12"/>
<dbReference type="InParanoid" id="A7TRT4"/>
<evidence type="ECO:0000256" key="9">
    <source>
        <dbReference type="SAM" id="MobiDB-lite"/>
    </source>
</evidence>
<keyword evidence="4" id="KW-0285">Flavoprotein</keyword>
<dbReference type="CDD" id="cd00537">
    <property type="entry name" value="MTHFR"/>
    <property type="match status" value="1"/>
</dbReference>
<evidence type="ECO:0000256" key="7">
    <source>
        <dbReference type="ARBA" id="ARBA00023002"/>
    </source>
</evidence>
<dbReference type="PhylomeDB" id="A7TRT4"/>
<dbReference type="InterPro" id="IPR003171">
    <property type="entry name" value="Mehydrof_redctse-like"/>
</dbReference>
<dbReference type="FunFam" id="3.20.20.220:FF:000002">
    <property type="entry name" value="Methylenetetrahydrofolate reductase"/>
    <property type="match status" value="1"/>
</dbReference>